<dbReference type="InterPro" id="IPR029063">
    <property type="entry name" value="SAM-dependent_MTases_sf"/>
</dbReference>
<accession>A0A7C8YSM2</accession>
<dbReference type="Gene3D" id="3.40.50.150">
    <property type="entry name" value="Vaccinia Virus protein VP39"/>
    <property type="match status" value="1"/>
</dbReference>
<evidence type="ECO:0000256" key="2">
    <source>
        <dbReference type="ARBA" id="ARBA00022679"/>
    </source>
</evidence>
<organism evidence="5">
    <name type="scientific">Opuntia streptacantha</name>
    <name type="common">Prickly pear cactus</name>
    <name type="synonym">Opuntia cardona</name>
    <dbReference type="NCBI Taxonomy" id="393608"/>
    <lineage>
        <taxon>Eukaryota</taxon>
        <taxon>Viridiplantae</taxon>
        <taxon>Streptophyta</taxon>
        <taxon>Embryophyta</taxon>
        <taxon>Tracheophyta</taxon>
        <taxon>Spermatophyta</taxon>
        <taxon>Magnoliopsida</taxon>
        <taxon>eudicotyledons</taxon>
        <taxon>Gunneridae</taxon>
        <taxon>Pentapetalae</taxon>
        <taxon>Caryophyllales</taxon>
        <taxon>Cactineae</taxon>
        <taxon>Cactaceae</taxon>
        <taxon>Opuntioideae</taxon>
        <taxon>Opuntia</taxon>
    </lineage>
</organism>
<dbReference type="InterPro" id="IPR005299">
    <property type="entry name" value="MeTrfase_7"/>
</dbReference>
<evidence type="ECO:0000256" key="1">
    <source>
        <dbReference type="ARBA" id="ARBA00022603"/>
    </source>
</evidence>
<keyword evidence="4" id="KW-0460">Magnesium</keyword>
<name>A0A7C8YSM2_OPUST</name>
<reference evidence="5" key="2">
    <citation type="submission" date="2020-07" db="EMBL/GenBank/DDBJ databases">
        <authorList>
            <person name="Vera ALvarez R."/>
            <person name="Arias-Moreno D.M."/>
            <person name="Jimenez-Jacinto V."/>
            <person name="Jimenez-Bremont J.F."/>
            <person name="Swaminathan K."/>
            <person name="Moose S.P."/>
            <person name="Guerrero-Gonzalez M.L."/>
            <person name="Marino-Ramirez L."/>
            <person name="Landsman D."/>
            <person name="Rodriguez-Kessler M."/>
            <person name="Delgado-Sanchez P."/>
        </authorList>
    </citation>
    <scope>NUCLEOTIDE SEQUENCE</scope>
    <source>
        <tissue evidence="5">Cladode</tissue>
    </source>
</reference>
<dbReference type="EC" id="2.1.1.141" evidence="5"/>
<protein>
    <submittedName>
        <fullName evidence="5">Jasmonate O-methyltransferase</fullName>
        <ecNumber evidence="5">2.1.1.141</ecNumber>
    </submittedName>
</protein>
<dbReference type="PANTHER" id="PTHR31009">
    <property type="entry name" value="S-ADENOSYL-L-METHIONINE:CARBOXYL METHYLTRANSFERASE FAMILY PROTEIN"/>
    <property type="match status" value="1"/>
</dbReference>
<dbReference type="AlphaFoldDB" id="A0A7C8YSM2"/>
<dbReference type="EMBL" id="GISG01053117">
    <property type="protein sequence ID" value="MBA4625674.1"/>
    <property type="molecule type" value="Transcribed_RNA"/>
</dbReference>
<dbReference type="SUPFAM" id="SSF53335">
    <property type="entry name" value="S-adenosyl-L-methionine-dependent methyltransferases"/>
    <property type="match status" value="1"/>
</dbReference>
<reference evidence="5" key="1">
    <citation type="journal article" date="2013" name="J. Plant Res.">
        <title>Effect of fungi and light on seed germination of three Opuntia species from semiarid lands of central Mexico.</title>
        <authorList>
            <person name="Delgado-Sanchez P."/>
            <person name="Jimenez-Bremont J.F."/>
            <person name="Guerrero-Gonzalez Mde L."/>
            <person name="Flores J."/>
        </authorList>
    </citation>
    <scope>NUCLEOTIDE SEQUENCE</scope>
    <source>
        <tissue evidence="5">Cladode</tissue>
    </source>
</reference>
<dbReference type="Pfam" id="PF03492">
    <property type="entry name" value="Methyltransf_7"/>
    <property type="match status" value="1"/>
</dbReference>
<sequence length="372" mass="41560">MDMLQVFHMNKGEGDTSYAKNSTVQNKILSISKSFLEEAIEDSLTTFGNFPETMAIADLGCSSGPNTLMAVSEILDAVAERCLEFGCRKSPEFMVFLNDLPGNDFNEVFASLASFHAKLKEEKGAHFGPCFISGLPGGFHGRLLPNCCLHIVHSSSSLHWLSQVPAGLDDKENGEMANKGKIYLSKTSPKSVISAYMLQFRKDFMSFLKCRSKEVIPGGRMVLAFMGRTSTDPACEKATAHWDLIASTLMTMVSEGLVDEEKVDSFNVPYYAPCIEELKQMIGEEASFSLDRFEASEIDWDGGERMESSEETRGERIAKMHRAVVESMLDHHFGRLVVDQLFIRYSRIIDHLLSKQALKLINLFISLTRNPY</sequence>
<evidence type="ECO:0000256" key="3">
    <source>
        <dbReference type="ARBA" id="ARBA00022723"/>
    </source>
</evidence>
<dbReference type="InterPro" id="IPR042086">
    <property type="entry name" value="MeTrfase_capping"/>
</dbReference>
<dbReference type="GO" id="GO:0030795">
    <property type="term" value="F:methyl jasmonate methylesterase activity"/>
    <property type="evidence" value="ECO:0007669"/>
    <property type="project" value="UniProtKB-EC"/>
</dbReference>
<keyword evidence="3" id="KW-0479">Metal-binding</keyword>
<evidence type="ECO:0000313" key="5">
    <source>
        <dbReference type="EMBL" id="MBA4625674.1"/>
    </source>
</evidence>
<dbReference type="GO" id="GO:0032259">
    <property type="term" value="P:methylation"/>
    <property type="evidence" value="ECO:0007669"/>
    <property type="project" value="UniProtKB-KW"/>
</dbReference>
<dbReference type="GO" id="GO:0046872">
    <property type="term" value="F:metal ion binding"/>
    <property type="evidence" value="ECO:0007669"/>
    <property type="project" value="UniProtKB-KW"/>
</dbReference>
<keyword evidence="2 5" id="KW-0808">Transferase</keyword>
<keyword evidence="1 5" id="KW-0489">Methyltransferase</keyword>
<evidence type="ECO:0000256" key="4">
    <source>
        <dbReference type="ARBA" id="ARBA00022842"/>
    </source>
</evidence>
<proteinExistence type="predicted"/>
<dbReference type="Gene3D" id="1.10.1200.270">
    <property type="entry name" value="Methyltransferase, alpha-helical capping domain"/>
    <property type="match status" value="1"/>
</dbReference>